<evidence type="ECO:0000259" key="1">
    <source>
        <dbReference type="Pfam" id="PF07978"/>
    </source>
</evidence>
<dbReference type="EMBL" id="CP016023">
    <property type="protein sequence ID" value="ANJ74696.1"/>
    <property type="molecule type" value="Genomic_DNA"/>
</dbReference>
<protein>
    <submittedName>
        <fullName evidence="3">NIPSNAP family containing protein</fullName>
    </submittedName>
    <submittedName>
        <fullName evidence="2">NIPSNAP family protein</fullName>
    </submittedName>
</protein>
<dbReference type="EMBL" id="CP012606">
    <property type="protein sequence ID" value="ANH75591.1"/>
    <property type="molecule type" value="Genomic_DNA"/>
</dbReference>
<proteinExistence type="predicted"/>
<accession>A0A192A346</accession>
<reference evidence="5" key="2">
    <citation type="submission" date="2016-06" db="EMBL/GenBank/DDBJ databases">
        <authorList>
            <person name="Xu Y."/>
            <person name="Nagy A."/>
            <person name="Yan X."/>
            <person name="Kim S.W."/>
            <person name="Haley B."/>
            <person name="Liu N.T."/>
            <person name="Nou X."/>
        </authorList>
    </citation>
    <scope>NUCLEOTIDE SEQUENCE [LARGE SCALE GENOMIC DNA]</scope>
    <source>
        <strain evidence="5">ATCC 49129</strain>
    </source>
</reference>
<sequence length="101" mass="11517">MITCYLRYIINPARLVEFETYGKMWIPLVEKFGGQHHGYFLPSEGANNVALALFSFPSLAAYEVYREQSKTDPACIAAFQYADETGCIVSYERSFFRPVLS</sequence>
<dbReference type="PATRIC" id="fig|190721.6.peg.4002"/>
<name>A0A192A346_9RALS</name>
<organism evidence="3 5">
    <name type="scientific">Ralstonia insidiosa</name>
    <dbReference type="NCBI Taxonomy" id="190721"/>
    <lineage>
        <taxon>Bacteria</taxon>
        <taxon>Pseudomonadati</taxon>
        <taxon>Pseudomonadota</taxon>
        <taxon>Betaproteobacteria</taxon>
        <taxon>Burkholderiales</taxon>
        <taxon>Burkholderiaceae</taxon>
        <taxon>Ralstonia</taxon>
    </lineage>
</organism>
<dbReference type="KEGG" id="rin:ACS15_4050"/>
<dbReference type="Gene3D" id="3.30.70.100">
    <property type="match status" value="1"/>
</dbReference>
<dbReference type="OrthoDB" id="9798776at2"/>
<dbReference type="SUPFAM" id="SSF54909">
    <property type="entry name" value="Dimeric alpha+beta barrel"/>
    <property type="match status" value="1"/>
</dbReference>
<dbReference type="STRING" id="190721.ACS15_4050"/>
<dbReference type="InterPro" id="IPR012577">
    <property type="entry name" value="NIPSNAP"/>
</dbReference>
<dbReference type="Proteomes" id="UP000077927">
    <property type="component" value="Chromosome 2"/>
</dbReference>
<evidence type="ECO:0000313" key="4">
    <source>
        <dbReference type="Proteomes" id="UP000077927"/>
    </source>
</evidence>
<dbReference type="Pfam" id="PF07978">
    <property type="entry name" value="NIPSNAP"/>
    <property type="match status" value="1"/>
</dbReference>
<reference evidence="3" key="3">
    <citation type="submission" date="2016-06" db="EMBL/GenBank/DDBJ databases">
        <authorList>
            <person name="Kjaerup R.B."/>
            <person name="Dalgaard T.S."/>
            <person name="Juul-Madsen H.R."/>
        </authorList>
    </citation>
    <scope>NUCLEOTIDE SEQUENCE [LARGE SCALE GENOMIC DNA]</scope>
    <source>
        <strain evidence="3">ATCC 49129</strain>
    </source>
</reference>
<keyword evidence="5" id="KW-1185">Reference proteome</keyword>
<evidence type="ECO:0000313" key="5">
    <source>
        <dbReference type="Proteomes" id="UP000078572"/>
    </source>
</evidence>
<dbReference type="InterPro" id="IPR011008">
    <property type="entry name" value="Dimeric_a/b-barrel"/>
</dbReference>
<evidence type="ECO:0000313" key="2">
    <source>
        <dbReference type="EMBL" id="ANH75591.1"/>
    </source>
</evidence>
<evidence type="ECO:0000313" key="3">
    <source>
        <dbReference type="EMBL" id="ANJ74696.1"/>
    </source>
</evidence>
<reference evidence="2 4" key="1">
    <citation type="submission" date="2015-09" db="EMBL/GenBank/DDBJ databases">
        <authorList>
            <person name="Xu Y."/>
            <person name="Nagy A."/>
            <person name="Liu N.T."/>
            <person name="Nou X."/>
        </authorList>
    </citation>
    <scope>NUCLEOTIDE SEQUENCE [LARGE SCALE GENOMIC DNA]</scope>
    <source>
        <strain evidence="2 4">FC1138</strain>
    </source>
</reference>
<dbReference type="AlphaFoldDB" id="A0A192A346"/>
<dbReference type="Proteomes" id="UP000078572">
    <property type="component" value="Chromosome 2"/>
</dbReference>
<dbReference type="GeneID" id="61528145"/>
<dbReference type="RefSeq" id="WP_021192709.1">
    <property type="nucleotide sequence ID" value="NZ_CP012606.1"/>
</dbReference>
<gene>
    <name evidence="3" type="ORF">A9Y76_19130</name>
    <name evidence="2" type="ORF">ACS15_4050</name>
</gene>
<feature type="domain" description="NIPSNAP" evidence="1">
    <location>
        <begin position="7"/>
        <end position="99"/>
    </location>
</feature>